<feature type="compositionally biased region" description="Low complexity" evidence="1">
    <location>
        <begin position="308"/>
        <end position="317"/>
    </location>
</feature>
<name>A0A250WTN4_9CHLO</name>
<dbReference type="AlphaFoldDB" id="A0A250WTN4"/>
<evidence type="ECO:0000256" key="1">
    <source>
        <dbReference type="SAM" id="MobiDB-lite"/>
    </source>
</evidence>
<organism evidence="2 3">
    <name type="scientific">Chlamydomonas eustigma</name>
    <dbReference type="NCBI Taxonomy" id="1157962"/>
    <lineage>
        <taxon>Eukaryota</taxon>
        <taxon>Viridiplantae</taxon>
        <taxon>Chlorophyta</taxon>
        <taxon>core chlorophytes</taxon>
        <taxon>Chlorophyceae</taxon>
        <taxon>CS clade</taxon>
        <taxon>Chlamydomonadales</taxon>
        <taxon>Chlamydomonadaceae</taxon>
        <taxon>Chlamydomonas</taxon>
    </lineage>
</organism>
<keyword evidence="3" id="KW-1185">Reference proteome</keyword>
<feature type="compositionally biased region" description="Polar residues" evidence="1">
    <location>
        <begin position="37"/>
        <end position="52"/>
    </location>
</feature>
<comment type="caution">
    <text evidence="2">The sequence shown here is derived from an EMBL/GenBank/DDBJ whole genome shotgun (WGS) entry which is preliminary data.</text>
</comment>
<accession>A0A250WTN4</accession>
<dbReference type="Proteomes" id="UP000232323">
    <property type="component" value="Unassembled WGS sequence"/>
</dbReference>
<evidence type="ECO:0000313" key="2">
    <source>
        <dbReference type="EMBL" id="GAX74183.1"/>
    </source>
</evidence>
<protein>
    <submittedName>
        <fullName evidence="2">Uncharacterized protein</fullName>
    </submittedName>
</protein>
<feature type="region of interest" description="Disordered" evidence="1">
    <location>
        <begin position="149"/>
        <end position="173"/>
    </location>
</feature>
<feature type="region of interest" description="Disordered" evidence="1">
    <location>
        <begin position="25"/>
        <end position="70"/>
    </location>
</feature>
<evidence type="ECO:0000313" key="3">
    <source>
        <dbReference type="Proteomes" id="UP000232323"/>
    </source>
</evidence>
<dbReference type="OrthoDB" id="563531at2759"/>
<reference evidence="2 3" key="1">
    <citation type="submission" date="2017-08" db="EMBL/GenBank/DDBJ databases">
        <title>Acidophilic green algal genome provides insights into adaptation to an acidic environment.</title>
        <authorList>
            <person name="Hirooka S."/>
            <person name="Hirose Y."/>
            <person name="Kanesaki Y."/>
            <person name="Higuchi S."/>
            <person name="Fujiwara T."/>
            <person name="Onuma R."/>
            <person name="Era A."/>
            <person name="Ohbayashi R."/>
            <person name="Uzuka A."/>
            <person name="Nozaki H."/>
            <person name="Yoshikawa H."/>
            <person name="Miyagishima S.Y."/>
        </authorList>
    </citation>
    <scope>NUCLEOTIDE SEQUENCE [LARGE SCALE GENOMIC DNA]</scope>
    <source>
        <strain evidence="2 3">NIES-2499</strain>
    </source>
</reference>
<proteinExistence type="predicted"/>
<feature type="region of interest" description="Disordered" evidence="1">
    <location>
        <begin position="292"/>
        <end position="330"/>
    </location>
</feature>
<sequence length="379" mass="40217">MYKKQASRVIFEHLILALISGHSPGPTKHIPQHPPAVTQSQNVYQAAKTANSEPAVPPPSDVISQKEQEGCSPSKLESLKYFLSQPPATSHPPASEAAYPRAPASLVTEQDRLPEIRPYLGLKYLLRSGPTESGVPKSWERLQMPLLDERRKTSQAPARAGPSSARYAPYALPPSSADRLNPAAIPRLTPPGSVPKSLTAAASYALFSGSPPTRAGTPLQQGAGQSNGTPMPRKLFQGPPSLVINTPLTGGGLSAVGMKRGRSEAGSRFVTPLMGSGITNLAEYKRQRQRYSSENRSLLSMGAGGGSASRSVSRTVSPDGSAPVHQQQQQEGLLLAGEDFTTTPALSSPPAKPVTVTTDTARRILQTLDNMSKADILLK</sequence>
<dbReference type="EMBL" id="BEGY01000006">
    <property type="protein sequence ID" value="GAX74183.1"/>
    <property type="molecule type" value="Genomic_DNA"/>
</dbReference>
<gene>
    <name evidence="2" type="ORF">CEUSTIGMA_g1632.t1</name>
</gene>